<proteinExistence type="predicted"/>
<evidence type="ECO:0000313" key="6">
    <source>
        <dbReference type="EMBL" id="ACL26469.1"/>
    </source>
</evidence>
<sequence>MPDFPTEGSPPFINRMLTIAEWRKYVANYDFGRLTPSRLVLHHTYRPDETTWRGLTTMRGIQKFYAGKGWTAGPHIFAAPDGIWLATPMSQIGIHAGTGNGSLTQGWYSIGLEMVGYFDKVLPSGKVWEHSVAVMGELSRRLQIPPRQLISFHRDYTNQKSCPGWAVTKEWVWSQVEAYLNNTTPPPPPPPGPIGDPTPDEERLIEALLEEGYKPKTNGQGYNADWAFHQYALEHQLGMPMGPSTRITVGGKVYNYQPFARDTLYCEVPNWGDVKTLSDLLGGSIPPNGLGRALLEATYQAGGSPFRPDWAFHQYAVINRLGPPVGKSAQITVDGKQYAYQAFAVDTLYNLVPNWQDVRRLSQLTATDPATVKLRDALLTETYKQAGTTYRPDWAFHQLARQWAIGVPLANSYQITIEKTTYALQPFALDVLYNVVPKWSEVKRLSELARRHGMPILGVAMAAPVVEIPRHALTPPSDGDFTITQITPPAQAFGERNGERVSLVILHAIPGPVKEIIETMTDFNARFATHYLIGLDGRIYRLVDEAKAAWHAGFATGGGTRYNLNRISIGIALERPAGWPASCVAGDTDAQVRALRWLLRQLDGRYRLDPDAIVLWSSLAGSDEEALAGLPLGALREALMG</sequence>
<evidence type="ECO:0000256" key="1">
    <source>
        <dbReference type="ARBA" id="ARBA00001561"/>
    </source>
</evidence>
<dbReference type="GO" id="GO:0009253">
    <property type="term" value="P:peptidoglycan catabolic process"/>
    <property type="evidence" value="ECO:0007669"/>
    <property type="project" value="InterPro"/>
</dbReference>
<keyword evidence="7" id="KW-1185">Reference proteome</keyword>
<name>B8GA94_CHLAD</name>
<keyword evidence="4" id="KW-0961">Cell wall biogenesis/degradation</keyword>
<dbReference type="HOGENOM" id="CLU_437979_0_0_0"/>
<comment type="catalytic activity">
    <reaction evidence="1">
        <text>Hydrolyzes the link between N-acetylmuramoyl residues and L-amino acid residues in certain cell-wall glycopeptides.</text>
        <dbReference type="EC" id="3.5.1.28"/>
    </reaction>
</comment>
<dbReference type="eggNOG" id="COG3023">
    <property type="taxonomic scope" value="Bacteria"/>
</dbReference>
<feature type="domain" description="N-acetylmuramoyl-L-alanine amidase" evidence="5">
    <location>
        <begin position="489"/>
        <end position="625"/>
    </location>
</feature>
<dbReference type="Gene3D" id="3.40.80.10">
    <property type="entry name" value="Peptidoglycan recognition protein-like"/>
    <property type="match status" value="2"/>
</dbReference>
<evidence type="ECO:0000256" key="4">
    <source>
        <dbReference type="ARBA" id="ARBA00023316"/>
    </source>
</evidence>
<dbReference type="PANTHER" id="PTHR30417">
    <property type="entry name" value="N-ACETYLMURAMOYL-L-ALANINE AMIDASE AMID"/>
    <property type="match status" value="1"/>
</dbReference>
<dbReference type="SMART" id="SM00644">
    <property type="entry name" value="Ami_2"/>
    <property type="match status" value="1"/>
</dbReference>
<dbReference type="OrthoDB" id="2812205at2"/>
<organism evidence="6 7">
    <name type="scientific">Chloroflexus aggregans (strain MD-66 / DSM 9485)</name>
    <dbReference type="NCBI Taxonomy" id="326427"/>
    <lineage>
        <taxon>Bacteria</taxon>
        <taxon>Bacillati</taxon>
        <taxon>Chloroflexota</taxon>
        <taxon>Chloroflexia</taxon>
        <taxon>Chloroflexales</taxon>
        <taxon>Chloroflexineae</taxon>
        <taxon>Chloroflexaceae</taxon>
        <taxon>Chloroflexus</taxon>
    </lineage>
</organism>
<dbReference type="AlphaFoldDB" id="B8GA94"/>
<keyword evidence="3" id="KW-0378">Hydrolase</keyword>
<gene>
    <name evidence="6" type="ordered locus">Cagg_3633</name>
</gene>
<dbReference type="CDD" id="cd06583">
    <property type="entry name" value="PGRP"/>
    <property type="match status" value="2"/>
</dbReference>
<dbReference type="SUPFAM" id="SSF55846">
    <property type="entry name" value="N-acetylmuramoyl-L-alanine amidase-like"/>
    <property type="match status" value="2"/>
</dbReference>
<dbReference type="InterPro" id="IPR036505">
    <property type="entry name" value="Amidase/PGRP_sf"/>
</dbReference>
<dbReference type="GO" id="GO:0071555">
    <property type="term" value="P:cell wall organization"/>
    <property type="evidence" value="ECO:0007669"/>
    <property type="project" value="UniProtKB-KW"/>
</dbReference>
<dbReference type="PANTHER" id="PTHR30417:SF1">
    <property type="entry name" value="N-ACETYLMURAMOYL-L-ALANINE AMIDASE AMID"/>
    <property type="match status" value="1"/>
</dbReference>
<dbReference type="Pfam" id="PF01510">
    <property type="entry name" value="Amidase_2"/>
    <property type="match status" value="2"/>
</dbReference>
<dbReference type="InterPro" id="IPR002502">
    <property type="entry name" value="Amidase_domain"/>
</dbReference>
<evidence type="ECO:0000259" key="5">
    <source>
        <dbReference type="SMART" id="SM00644"/>
    </source>
</evidence>
<dbReference type="EC" id="3.5.1.28" evidence="2"/>
<dbReference type="STRING" id="326427.Cagg_3633"/>
<dbReference type="InterPro" id="IPR051206">
    <property type="entry name" value="NAMLAA_amidase_2"/>
</dbReference>
<dbReference type="RefSeq" id="WP_015942314.1">
    <property type="nucleotide sequence ID" value="NC_011831.1"/>
</dbReference>
<reference evidence="6" key="1">
    <citation type="submission" date="2008-12" db="EMBL/GenBank/DDBJ databases">
        <title>Complete sequence of Chloroflexus aggregans DSM 9485.</title>
        <authorList>
            <consortium name="US DOE Joint Genome Institute"/>
            <person name="Lucas S."/>
            <person name="Copeland A."/>
            <person name="Lapidus A."/>
            <person name="Glavina del Rio T."/>
            <person name="Dalin E."/>
            <person name="Tice H."/>
            <person name="Pitluck S."/>
            <person name="Foster B."/>
            <person name="Larimer F."/>
            <person name="Land M."/>
            <person name="Hauser L."/>
            <person name="Kyrpides N."/>
            <person name="Mikhailova N."/>
            <person name="Bryant D."/>
            <person name="Richardson P."/>
        </authorList>
    </citation>
    <scope>NUCLEOTIDE SEQUENCE</scope>
    <source>
        <strain evidence="6">DSM 9485</strain>
    </source>
</reference>
<evidence type="ECO:0000313" key="7">
    <source>
        <dbReference type="Proteomes" id="UP000002508"/>
    </source>
</evidence>
<dbReference type="KEGG" id="cag:Cagg_3633"/>
<accession>B8GA94</accession>
<evidence type="ECO:0000256" key="2">
    <source>
        <dbReference type="ARBA" id="ARBA00011901"/>
    </source>
</evidence>
<dbReference type="EMBL" id="CP001337">
    <property type="protein sequence ID" value="ACL26469.1"/>
    <property type="molecule type" value="Genomic_DNA"/>
</dbReference>
<evidence type="ECO:0000256" key="3">
    <source>
        <dbReference type="ARBA" id="ARBA00022801"/>
    </source>
</evidence>
<dbReference type="GO" id="GO:0009254">
    <property type="term" value="P:peptidoglycan turnover"/>
    <property type="evidence" value="ECO:0007669"/>
    <property type="project" value="TreeGrafter"/>
</dbReference>
<dbReference type="eggNOG" id="COG5632">
    <property type="taxonomic scope" value="Bacteria"/>
</dbReference>
<dbReference type="Proteomes" id="UP000002508">
    <property type="component" value="Chromosome"/>
</dbReference>
<protein>
    <recommendedName>
        <fullName evidence="2">N-acetylmuramoyl-L-alanine amidase</fullName>
        <ecNumber evidence="2">3.5.1.28</ecNumber>
    </recommendedName>
</protein>
<dbReference type="GO" id="GO:0008745">
    <property type="term" value="F:N-acetylmuramoyl-L-alanine amidase activity"/>
    <property type="evidence" value="ECO:0007669"/>
    <property type="project" value="UniProtKB-EC"/>
</dbReference>